<reference evidence="2" key="1">
    <citation type="submission" date="2014-09" db="EMBL/GenBank/DDBJ databases">
        <title>Draft genome sequence of an oleaginous Mucoromycotina fungus Mucor ambiguus NBRC6742.</title>
        <authorList>
            <person name="Takeda I."/>
            <person name="Yamane N."/>
            <person name="Morita T."/>
            <person name="Tamano K."/>
            <person name="Machida M."/>
            <person name="Baker S."/>
            <person name="Koike H."/>
        </authorList>
    </citation>
    <scope>NUCLEOTIDE SEQUENCE</scope>
    <source>
        <strain evidence="2">NBRC 6742</strain>
    </source>
</reference>
<dbReference type="EMBL" id="DF836440">
    <property type="protein sequence ID" value="GAN07179.1"/>
    <property type="molecule type" value="Genomic_DNA"/>
</dbReference>
<feature type="region of interest" description="Disordered" evidence="1">
    <location>
        <begin position="86"/>
        <end position="187"/>
    </location>
</feature>
<dbReference type="AlphaFoldDB" id="A0A0C9MII1"/>
<feature type="compositionally biased region" description="Basic residues" evidence="1">
    <location>
        <begin position="96"/>
        <end position="105"/>
    </location>
</feature>
<proteinExistence type="predicted"/>
<name>A0A0C9MII1_9FUNG</name>
<protein>
    <submittedName>
        <fullName evidence="2">Uncharacterized protein</fullName>
    </submittedName>
</protein>
<evidence type="ECO:0000313" key="2">
    <source>
        <dbReference type="EMBL" id="GAN07179.1"/>
    </source>
</evidence>
<evidence type="ECO:0000313" key="3">
    <source>
        <dbReference type="Proteomes" id="UP000053815"/>
    </source>
</evidence>
<organism evidence="2">
    <name type="scientific">Mucor ambiguus</name>
    <dbReference type="NCBI Taxonomy" id="91626"/>
    <lineage>
        <taxon>Eukaryota</taxon>
        <taxon>Fungi</taxon>
        <taxon>Fungi incertae sedis</taxon>
        <taxon>Mucoromycota</taxon>
        <taxon>Mucoromycotina</taxon>
        <taxon>Mucoromycetes</taxon>
        <taxon>Mucorales</taxon>
        <taxon>Mucorineae</taxon>
        <taxon>Mucoraceae</taxon>
        <taxon>Mucor</taxon>
    </lineage>
</organism>
<evidence type="ECO:0000256" key="1">
    <source>
        <dbReference type="SAM" id="MobiDB-lite"/>
    </source>
</evidence>
<feature type="compositionally biased region" description="Polar residues" evidence="1">
    <location>
        <begin position="1"/>
        <end position="14"/>
    </location>
</feature>
<feature type="compositionally biased region" description="Low complexity" evidence="1">
    <location>
        <begin position="168"/>
        <end position="182"/>
    </location>
</feature>
<dbReference type="Proteomes" id="UP000053815">
    <property type="component" value="Unassembled WGS sequence"/>
</dbReference>
<keyword evidence="3" id="KW-1185">Reference proteome</keyword>
<dbReference type="OrthoDB" id="2273669at2759"/>
<sequence>MSWQALDTSNYQNSESDDDYQTESESEYEDIEITGWGDNAKKEATWDTLIDPSVKVKAGGVGSGDLHRRGGNFKPLSEAAILAQRLSKGVPSKKSSNPKRPKKKPSVIALPKPAPMFGKVNRPYMPITGPSAPTRAPIKDSSASPWGSAPLSDTPFWEKKQDPPKPTAIPATTTTSTPAPVASFTRQQPTVSPLPLFEFKKLNISLQSKATHEPVDNKSFAPNSAQNNISWGSKAPIEIEYSLLNPPIITPKPKTLTSQHLPAISVAPAVELPKKEADNQQAITINTTTNKWNIEAQGFAPVTAKAETSKWNVNAQGFTPIAKAAEAPKWNAFVPSYVPSAASTTTASFAQSSIPGPTFYNADAPVFVPTFVPPSPVKKILKITSPDATHADASTATTTTTTTTTTATTITSTTQHAKSRVHLDQSLLRRHLDVKPSTAQHAQPEQPHATTTTKESQHQDHLLESQTQPESTRGFEREPFLRIHLEISEGISTSILVDEGSDPESLAEEFGVTHKLKMTPKAKTNMAAFIARLIDEKKSKAKHGLFD</sequence>
<accession>A0A0C9MII1</accession>
<gene>
    <name evidence="2" type="ORF">MAM1_0151d06672</name>
</gene>
<feature type="compositionally biased region" description="Acidic residues" evidence="1">
    <location>
        <begin position="15"/>
        <end position="32"/>
    </location>
</feature>
<feature type="region of interest" description="Disordered" evidence="1">
    <location>
        <begin position="434"/>
        <end position="475"/>
    </location>
</feature>
<feature type="region of interest" description="Disordered" evidence="1">
    <location>
        <begin position="1"/>
        <end position="37"/>
    </location>
</feature>
<feature type="compositionally biased region" description="Polar residues" evidence="1">
    <location>
        <begin position="437"/>
        <end position="454"/>
    </location>
</feature>